<keyword evidence="2" id="KW-1185">Reference proteome</keyword>
<evidence type="ECO:0000313" key="1">
    <source>
        <dbReference type="EMBL" id="GAA2134612.1"/>
    </source>
</evidence>
<gene>
    <name evidence="1" type="ORF">GCM10009727_28510</name>
</gene>
<dbReference type="SUPFAM" id="SSF48452">
    <property type="entry name" value="TPR-like"/>
    <property type="match status" value="3"/>
</dbReference>
<dbReference type="PANTHER" id="PTHR46082">
    <property type="entry name" value="ATP/GTP-BINDING PROTEIN-RELATED"/>
    <property type="match status" value="1"/>
</dbReference>
<evidence type="ECO:0000313" key="2">
    <source>
        <dbReference type="Proteomes" id="UP001501020"/>
    </source>
</evidence>
<dbReference type="InterPro" id="IPR053137">
    <property type="entry name" value="NLR-like"/>
</dbReference>
<dbReference type="InterPro" id="IPR011990">
    <property type="entry name" value="TPR-like_helical_dom_sf"/>
</dbReference>
<dbReference type="Pfam" id="PF13374">
    <property type="entry name" value="TPR_10"/>
    <property type="match status" value="1"/>
</dbReference>
<comment type="caution">
    <text evidence="1">The sequence shown here is derived from an EMBL/GenBank/DDBJ whole genome shotgun (WGS) entry which is preliminary data.</text>
</comment>
<reference evidence="1 2" key="1">
    <citation type="journal article" date="2019" name="Int. J. Syst. Evol. Microbiol.">
        <title>The Global Catalogue of Microorganisms (GCM) 10K type strain sequencing project: providing services to taxonomists for standard genome sequencing and annotation.</title>
        <authorList>
            <consortium name="The Broad Institute Genomics Platform"/>
            <consortium name="The Broad Institute Genome Sequencing Center for Infectious Disease"/>
            <person name="Wu L."/>
            <person name="Ma J."/>
        </authorList>
    </citation>
    <scope>NUCLEOTIDE SEQUENCE [LARGE SCALE GENOMIC DNA]</scope>
    <source>
        <strain evidence="1 2">JCM 13850</strain>
    </source>
</reference>
<dbReference type="PANTHER" id="PTHR46082:SF6">
    <property type="entry name" value="AAA+ ATPASE DOMAIN-CONTAINING PROTEIN-RELATED"/>
    <property type="match status" value="1"/>
</dbReference>
<protein>
    <recommendedName>
        <fullName evidence="3">Tetratricopeptide repeat protein</fullName>
    </recommendedName>
</protein>
<evidence type="ECO:0008006" key="3">
    <source>
        <dbReference type="Google" id="ProtNLM"/>
    </source>
</evidence>
<dbReference type="Pfam" id="PF13424">
    <property type="entry name" value="TPR_12"/>
    <property type="match status" value="4"/>
</dbReference>
<dbReference type="Gene3D" id="1.25.40.10">
    <property type="entry name" value="Tetratricopeptide repeat domain"/>
    <property type="match status" value="3"/>
</dbReference>
<name>A0ABN2YZS6_9ACTN</name>
<proteinExistence type="predicted"/>
<accession>A0ABN2YZS6</accession>
<sequence length="815" mass="89157">MASAAALLVAAPGVLAAAGVKDWRLLTAAAVLVPLATLFAGVWKTRFEKDMQDRQTLDQELIKGTFTPGGKLPRVRDIIDPITMGVHPARRSETTLSTGSREPGQSGDRVPVYVLRDIDAELRRELGGGGFVLLVGDSAAGKTRAAFEAVRAMLPDHTLIVPENRDGVAAAVRRAATIRRCVLWLNDIHDYLGTGGLTRRQVAELLAGDEHHRVIVATLRAAEEDRLTAGGDDAEGRQVQRDSQAVLEQAHRIFVERRFSETEQNHARDLAVEDSRVADALEHADSYGIAEYLACGPQLLQEWERARIRGGHPRAAALVAAAVDVRRAGFTAPLPRELLAQLHTGYLDRDGGDRLRPETEEQAWQWATQFRESGNALLHAVTDDRYEVFDYLVDSVQRTTPAGDHVPESTIIQTLAHADAADAMNLADTASDQGRYRLAETALRQAVAANHDQHGPEHPSTLASRNNLASVLHDLGRLEEAEAEHRAEYEICRWVLGPEHPDTLISRNNLALVLSDLGRLEEAEAEGRAVLETRMRVLGPEHPNTLTSRNNLALVLSDLGRLEEAEAEGRAVLETRMRVLGPEHPNTLISRNNLASVLSDLGRLEEAEAEGRAVLETRMRVLGPEHPNTLISRNNLASVLSDLGRLEEAEAEHRAEYEICRRVLGAEHPDTLTSRNNLAGVLQGLGRLEEAEAEGRAVLETRMRVLGPEHPNTLIGRSNLAGVLQGLGRLEEAEAELRAVLETSTRVLGPEHPDTLISRNNLAGVLQGLGRLEEAEAELRAVLETSTRVLGPEHPNTLTSRNNLASVLHELGRRI</sequence>
<dbReference type="EMBL" id="BAAAMR010000020">
    <property type="protein sequence ID" value="GAA2134612.1"/>
    <property type="molecule type" value="Genomic_DNA"/>
</dbReference>
<organism evidence="1 2">
    <name type="scientific">Actinomadura napierensis</name>
    <dbReference type="NCBI Taxonomy" id="267854"/>
    <lineage>
        <taxon>Bacteria</taxon>
        <taxon>Bacillati</taxon>
        <taxon>Actinomycetota</taxon>
        <taxon>Actinomycetes</taxon>
        <taxon>Streptosporangiales</taxon>
        <taxon>Thermomonosporaceae</taxon>
        <taxon>Actinomadura</taxon>
    </lineage>
</organism>
<dbReference type="RefSeq" id="WP_344266258.1">
    <property type="nucleotide sequence ID" value="NZ_BAAAMR010000020.1"/>
</dbReference>
<dbReference type="Proteomes" id="UP001501020">
    <property type="component" value="Unassembled WGS sequence"/>
</dbReference>